<feature type="transmembrane region" description="Helical" evidence="5">
    <location>
        <begin position="212"/>
        <end position="230"/>
    </location>
</feature>
<dbReference type="PROSITE" id="PS50850">
    <property type="entry name" value="MFS"/>
    <property type="match status" value="1"/>
</dbReference>
<evidence type="ECO:0000256" key="3">
    <source>
        <dbReference type="ARBA" id="ARBA00022989"/>
    </source>
</evidence>
<evidence type="ECO:0000313" key="7">
    <source>
        <dbReference type="EMBL" id="CEO60153.1"/>
    </source>
</evidence>
<dbReference type="Gene3D" id="1.20.1250.20">
    <property type="entry name" value="MFS general substrate transporter like domains"/>
    <property type="match status" value="1"/>
</dbReference>
<feature type="transmembrane region" description="Helical" evidence="5">
    <location>
        <begin position="475"/>
        <end position="493"/>
    </location>
</feature>
<dbReference type="EMBL" id="CDHK01000004">
    <property type="protein sequence ID" value="CEO60153.1"/>
    <property type="molecule type" value="Genomic_DNA"/>
</dbReference>
<keyword evidence="2 5" id="KW-0812">Transmembrane</keyword>
<feature type="transmembrane region" description="Helical" evidence="5">
    <location>
        <begin position="407"/>
        <end position="427"/>
    </location>
</feature>
<accession>A0A0F7VDP9</accession>
<dbReference type="SUPFAM" id="SSF103473">
    <property type="entry name" value="MFS general substrate transporter"/>
    <property type="match status" value="1"/>
</dbReference>
<dbReference type="InterPro" id="IPR011701">
    <property type="entry name" value="MFS"/>
</dbReference>
<evidence type="ECO:0000256" key="5">
    <source>
        <dbReference type="SAM" id="Phobius"/>
    </source>
</evidence>
<feature type="transmembrane region" description="Helical" evidence="5">
    <location>
        <begin position="82"/>
        <end position="108"/>
    </location>
</feature>
<evidence type="ECO:0000256" key="4">
    <source>
        <dbReference type="ARBA" id="ARBA00023136"/>
    </source>
</evidence>
<dbReference type="AlphaFoldDB" id="A0A0F7VDP9"/>
<evidence type="ECO:0000313" key="8">
    <source>
        <dbReference type="Proteomes" id="UP000042958"/>
    </source>
</evidence>
<dbReference type="GO" id="GO:0022857">
    <property type="term" value="F:transmembrane transporter activity"/>
    <property type="evidence" value="ECO:0007669"/>
    <property type="project" value="InterPro"/>
</dbReference>
<comment type="subcellular location">
    <subcellularLocation>
        <location evidence="1">Membrane</location>
        <topology evidence="1">Multi-pass membrane protein</topology>
    </subcellularLocation>
</comment>
<sequence length="548" mass="60449">MPGCSYSRNQENIIMSELTKAELGLEKGAASHHENLQDDEHYHTLGHVRLRDATTNEIIFIPAPSLDPNDPLKWKQWYKTCIAILVAFAMVMCNFMAAGPTVTMLTVAESFNTTPAHASFFFNNSALAQGVGNLFWVPVMLKYGRRPVYIASFLIYFFMIVGSGAAKSYGTEIVTRLLLGFAGGAGECLAPLTITDIFFLHERGLFMAAYNAALSGGVAFGSVISGLIVINYTWRTIYWVGAALVGATLLVVVFSFPETAFVRYNNPLNQAGKAAESETEQNQHEVPAIPPKKSYGQTIKPWDGRKYTDEPLWQMMIRPLGLIILPPVFWATMVMSVTIGFLVAISSNIGSAFNSTYGMEPWQIGLCYIANLLGCALGIVLGGPFSDWVADYFTKRNGGIREPEMRLPAIVLTIIASPLSLILYGVGIQNKLHWMVPTVGLFFNAFAVVQGTNVSFTYCIDAYRPVAGEVTVTQLAFKSCFGFLLSFYTNVWVEEGYALAYGEMAAISGGCLLLSVPMYIWGKQMRVASMKWRVVQFITWDDDREVGE</sequence>
<dbReference type="PANTHER" id="PTHR23502">
    <property type="entry name" value="MAJOR FACILITATOR SUPERFAMILY"/>
    <property type="match status" value="1"/>
</dbReference>
<feature type="domain" description="Major facilitator superfamily (MFS) profile" evidence="6">
    <location>
        <begin position="82"/>
        <end position="548"/>
    </location>
</feature>
<evidence type="ECO:0000256" key="1">
    <source>
        <dbReference type="ARBA" id="ARBA00004141"/>
    </source>
</evidence>
<keyword evidence="4 5" id="KW-0472">Membrane</keyword>
<dbReference type="InterPro" id="IPR036259">
    <property type="entry name" value="MFS_trans_sf"/>
</dbReference>
<organism evidence="7 8">
    <name type="scientific">Penicillium brasilianum</name>
    <dbReference type="NCBI Taxonomy" id="104259"/>
    <lineage>
        <taxon>Eukaryota</taxon>
        <taxon>Fungi</taxon>
        <taxon>Dikarya</taxon>
        <taxon>Ascomycota</taxon>
        <taxon>Pezizomycotina</taxon>
        <taxon>Eurotiomycetes</taxon>
        <taxon>Eurotiomycetidae</taxon>
        <taxon>Eurotiales</taxon>
        <taxon>Aspergillaceae</taxon>
        <taxon>Penicillium</taxon>
    </lineage>
</organism>
<reference evidence="8" key="1">
    <citation type="journal article" date="2015" name="Genome Announc.">
        <title>Draft genome sequence of the fungus Penicillium brasilianum MG11.</title>
        <authorList>
            <person name="Horn F."/>
            <person name="Linde J."/>
            <person name="Mattern D.J."/>
            <person name="Walther G."/>
            <person name="Guthke R."/>
            <person name="Brakhage A.A."/>
            <person name="Valiante V."/>
        </authorList>
    </citation>
    <scope>NUCLEOTIDE SEQUENCE [LARGE SCALE GENOMIC DNA]</scope>
    <source>
        <strain evidence="8">MG11</strain>
    </source>
</reference>
<evidence type="ECO:0000259" key="6">
    <source>
        <dbReference type="PROSITE" id="PS50850"/>
    </source>
</evidence>
<feature type="transmembrane region" description="Helical" evidence="5">
    <location>
        <begin position="362"/>
        <end position="386"/>
    </location>
</feature>
<feature type="transmembrane region" description="Helical" evidence="5">
    <location>
        <begin position="320"/>
        <end position="342"/>
    </location>
</feature>
<gene>
    <name evidence="7" type="ORF">PMG11_04792</name>
</gene>
<proteinExistence type="predicted"/>
<keyword evidence="3 5" id="KW-1133">Transmembrane helix</keyword>
<feature type="transmembrane region" description="Helical" evidence="5">
    <location>
        <begin position="236"/>
        <end position="256"/>
    </location>
</feature>
<feature type="transmembrane region" description="Helical" evidence="5">
    <location>
        <begin position="178"/>
        <end position="200"/>
    </location>
</feature>
<feature type="transmembrane region" description="Helical" evidence="5">
    <location>
        <begin position="499"/>
        <end position="521"/>
    </location>
</feature>
<dbReference type="Pfam" id="PF07690">
    <property type="entry name" value="MFS_1"/>
    <property type="match status" value="1"/>
</dbReference>
<dbReference type="GO" id="GO:0005886">
    <property type="term" value="C:plasma membrane"/>
    <property type="evidence" value="ECO:0007669"/>
    <property type="project" value="TreeGrafter"/>
</dbReference>
<keyword evidence="8" id="KW-1185">Reference proteome</keyword>
<dbReference type="Proteomes" id="UP000042958">
    <property type="component" value="Unassembled WGS sequence"/>
</dbReference>
<dbReference type="PANTHER" id="PTHR23502:SF34">
    <property type="entry name" value="PROTEIN HOL1"/>
    <property type="match status" value="1"/>
</dbReference>
<feature type="transmembrane region" description="Helical" evidence="5">
    <location>
        <begin position="148"/>
        <end position="166"/>
    </location>
</feature>
<evidence type="ECO:0000256" key="2">
    <source>
        <dbReference type="ARBA" id="ARBA00022692"/>
    </source>
</evidence>
<dbReference type="OrthoDB" id="5215911at2759"/>
<dbReference type="InterPro" id="IPR020846">
    <property type="entry name" value="MFS_dom"/>
</dbReference>
<feature type="transmembrane region" description="Helical" evidence="5">
    <location>
        <begin position="439"/>
        <end position="463"/>
    </location>
</feature>
<name>A0A0F7VDP9_PENBI</name>
<dbReference type="STRING" id="104259.A0A0F7VDP9"/>
<protein>
    <recommendedName>
        <fullName evidence="6">Major facilitator superfamily (MFS) profile domain-containing protein</fullName>
    </recommendedName>
</protein>